<dbReference type="Pfam" id="PF03788">
    <property type="entry name" value="LrgA"/>
    <property type="match status" value="1"/>
</dbReference>
<reference evidence="9 10" key="1">
    <citation type="submission" date="2018-07" db="EMBL/GenBank/DDBJ databases">
        <title>Genome sequences of six Lactobacillus spp. isolated from bumble bee guts.</title>
        <authorList>
            <person name="Motta E.V.S."/>
            <person name="Moran N.A."/>
        </authorList>
    </citation>
    <scope>NUCLEOTIDE SEQUENCE [LARGE SCALE GENOMIC DNA]</scope>
    <source>
        <strain evidence="8 9">BI-1.1</strain>
        <strain evidence="7 10">LV-8.1</strain>
    </source>
</reference>
<dbReference type="Proteomes" id="UP000284109">
    <property type="component" value="Unassembled WGS sequence"/>
</dbReference>
<feature type="transmembrane region" description="Helical" evidence="6">
    <location>
        <begin position="38"/>
        <end position="55"/>
    </location>
</feature>
<dbReference type="PANTHER" id="PTHR33931">
    <property type="entry name" value="HOLIN-LIKE PROTEIN CIDA-RELATED"/>
    <property type="match status" value="1"/>
</dbReference>
<evidence type="ECO:0000313" key="9">
    <source>
        <dbReference type="Proteomes" id="UP000284109"/>
    </source>
</evidence>
<protein>
    <submittedName>
        <fullName evidence="7">Murein hydrolase regulator LrgA</fullName>
    </submittedName>
</protein>
<keyword evidence="4 6" id="KW-1133">Transmembrane helix</keyword>
<dbReference type="EMBL" id="QOCR01000001">
    <property type="protein sequence ID" value="RHW52422.1"/>
    <property type="molecule type" value="Genomic_DNA"/>
</dbReference>
<evidence type="ECO:0000256" key="6">
    <source>
        <dbReference type="SAM" id="Phobius"/>
    </source>
</evidence>
<feature type="transmembrane region" description="Helical" evidence="6">
    <location>
        <begin position="67"/>
        <end position="87"/>
    </location>
</feature>
<sequence>MMEKSNENKKSAPLLIQMLIYAAILFVAQFISDSMPKSFPLPTAVIGLVLLYLLLTFKVIKVEWVDSFGAAMIGLIGFLFVPSGISLAGNLKIMQAEGVQLVIVILIATVILLVVTAYTTRFFNWIKIKLTHQDVSSTAKGGK</sequence>
<evidence type="ECO:0000313" key="8">
    <source>
        <dbReference type="EMBL" id="RHW52422.1"/>
    </source>
</evidence>
<comment type="caution">
    <text evidence="7">The sequence shown here is derived from an EMBL/GenBank/DDBJ whole genome shotgun (WGS) entry which is preliminary data.</text>
</comment>
<gene>
    <name evidence="8" type="ORF">DS831_02805</name>
    <name evidence="7" type="ORF">DS832_01310</name>
</gene>
<keyword evidence="2" id="KW-1003">Cell membrane</keyword>
<evidence type="ECO:0000256" key="3">
    <source>
        <dbReference type="ARBA" id="ARBA00022692"/>
    </source>
</evidence>
<evidence type="ECO:0000256" key="5">
    <source>
        <dbReference type="ARBA" id="ARBA00023136"/>
    </source>
</evidence>
<comment type="subcellular location">
    <subcellularLocation>
        <location evidence="1">Cell membrane</location>
        <topology evidence="1">Multi-pass membrane protein</topology>
    </subcellularLocation>
</comment>
<dbReference type="Proteomes" id="UP000284822">
    <property type="component" value="Unassembled WGS sequence"/>
</dbReference>
<dbReference type="EMBL" id="QOCS01000004">
    <property type="protein sequence ID" value="RHW48563.1"/>
    <property type="molecule type" value="Genomic_DNA"/>
</dbReference>
<evidence type="ECO:0000256" key="4">
    <source>
        <dbReference type="ARBA" id="ARBA00022989"/>
    </source>
</evidence>
<keyword evidence="5 6" id="KW-0472">Membrane</keyword>
<keyword evidence="7" id="KW-0378">Hydrolase</keyword>
<dbReference type="OrthoDB" id="3176438at2"/>
<feature type="transmembrane region" description="Helical" evidence="6">
    <location>
        <begin position="12"/>
        <end position="32"/>
    </location>
</feature>
<evidence type="ECO:0000256" key="2">
    <source>
        <dbReference type="ARBA" id="ARBA00022475"/>
    </source>
</evidence>
<feature type="transmembrane region" description="Helical" evidence="6">
    <location>
        <begin position="99"/>
        <end position="119"/>
    </location>
</feature>
<evidence type="ECO:0000313" key="10">
    <source>
        <dbReference type="Proteomes" id="UP000284822"/>
    </source>
</evidence>
<organism evidence="7 10">
    <name type="scientific">Bombilactobacillus bombi</name>
    <dbReference type="NCBI Taxonomy" id="1303590"/>
    <lineage>
        <taxon>Bacteria</taxon>
        <taxon>Bacillati</taxon>
        <taxon>Bacillota</taxon>
        <taxon>Bacilli</taxon>
        <taxon>Lactobacillales</taxon>
        <taxon>Lactobacillaceae</taxon>
        <taxon>Bombilactobacillus</taxon>
    </lineage>
</organism>
<evidence type="ECO:0000256" key="1">
    <source>
        <dbReference type="ARBA" id="ARBA00004651"/>
    </source>
</evidence>
<keyword evidence="9" id="KW-1185">Reference proteome</keyword>
<dbReference type="PANTHER" id="PTHR33931:SF4">
    <property type="entry name" value="ANTIHOLIN-LIKE PROTEIN LRGA"/>
    <property type="match status" value="1"/>
</dbReference>
<keyword evidence="3 6" id="KW-0812">Transmembrane</keyword>
<accession>A0A417ZCW5</accession>
<dbReference type="GO" id="GO:0016787">
    <property type="term" value="F:hydrolase activity"/>
    <property type="evidence" value="ECO:0007669"/>
    <property type="project" value="UniProtKB-KW"/>
</dbReference>
<evidence type="ECO:0000313" key="7">
    <source>
        <dbReference type="EMBL" id="RHW48563.1"/>
    </source>
</evidence>
<name>A0A417ZCW5_9LACO</name>
<dbReference type="AlphaFoldDB" id="A0A417ZCW5"/>
<dbReference type="GO" id="GO:0005886">
    <property type="term" value="C:plasma membrane"/>
    <property type="evidence" value="ECO:0007669"/>
    <property type="project" value="UniProtKB-SubCell"/>
</dbReference>
<proteinExistence type="predicted"/>
<dbReference type="InterPro" id="IPR005538">
    <property type="entry name" value="LrgA/CidA"/>
</dbReference>